<dbReference type="InterPro" id="IPR013103">
    <property type="entry name" value="RVT_2"/>
</dbReference>
<evidence type="ECO:0000259" key="2">
    <source>
        <dbReference type="Pfam" id="PF03732"/>
    </source>
</evidence>
<dbReference type="PANTHER" id="PTHR11439:SF494">
    <property type="entry name" value="CYSTEINE-RICH RLK (RECEPTOR-LIKE PROTEIN KINASE) 8"/>
    <property type="match status" value="1"/>
</dbReference>
<dbReference type="SUPFAM" id="SSF56672">
    <property type="entry name" value="DNA/RNA polymerases"/>
    <property type="match status" value="1"/>
</dbReference>
<gene>
    <name evidence="7" type="ORF">FSB_LOCUS18010</name>
</gene>
<protein>
    <recommendedName>
        <fullName evidence="8">Reverse transcriptase Ty1/copia-type domain-containing protein</fullName>
    </recommendedName>
</protein>
<feature type="domain" description="Reverse transcriptase Ty1/copia-type" evidence="3">
    <location>
        <begin position="768"/>
        <end position="1014"/>
    </location>
</feature>
<proteinExistence type="predicted"/>
<feature type="domain" description="GAG-pre-integrase" evidence="4">
    <location>
        <begin position="447"/>
        <end position="506"/>
    </location>
</feature>
<dbReference type="Pfam" id="PF13976">
    <property type="entry name" value="gag_pre-integrs"/>
    <property type="match status" value="1"/>
</dbReference>
<dbReference type="Pfam" id="PF25597">
    <property type="entry name" value="SH3_retrovirus"/>
    <property type="match status" value="1"/>
</dbReference>
<feature type="compositionally biased region" description="Polar residues" evidence="1">
    <location>
        <begin position="9"/>
        <end position="21"/>
    </location>
</feature>
<feature type="domain" description="Retrotransposon Copia-like N-terminal" evidence="5">
    <location>
        <begin position="33"/>
        <end position="80"/>
    </location>
</feature>
<dbReference type="AlphaFoldDB" id="A0A2N9FSC8"/>
<feature type="domain" description="Retrotransposon gag" evidence="2">
    <location>
        <begin position="99"/>
        <end position="203"/>
    </location>
</feature>
<evidence type="ECO:0000259" key="5">
    <source>
        <dbReference type="Pfam" id="PF14244"/>
    </source>
</evidence>
<dbReference type="PANTHER" id="PTHR11439">
    <property type="entry name" value="GAG-POL-RELATED RETROTRANSPOSON"/>
    <property type="match status" value="1"/>
</dbReference>
<sequence length="1256" mass="138900">MVSEPTMANDASANLGSPSSAQRDESTNQFFLHHGDSPGTILVSQPLSGDNYHTWSRSMIMALTAKNKVGFINGTISAPDDQSLPSFNLWTRCNTMVISWLLNSVSKEIASSVIYANTAQEMWEDLKERFAQGNGPRIFEIQKAISSLTQDQCNVSAYFTKLKSLWDELNNYRSFPACSCGALKILIDNKQHENVMQFLMGLNDSFANVRAQILMMEPLPAINKAFSLVVQEERQRSIGVTALGNSGDSMALYTRSEMPRNNYGGRSYSGKKERPLCSHCGISGHIVDKCYKLHGFPPGFKFRNASHAANQVSVMEESSPHLPITQAQCQQLLAMLTSQASLSSASSLNSAQSCLPSHSTDMAASASASEASSSSNPHQVAAVTSQFMSGIFHAYSSPFIPKHSVFSVDTTYKPSLFQNEWIVDTGATDHMDLISWKRIGLAKRKHGLYILQVAAPQPDSLPNPCTALLSVKSTVNVAEFNVWHHRLGHPSTSRLNLLSHVISGLNMHSASPHSTLSHNRHKFAPRSRECIMLGYPFGTKGYRLLDLKTSQVFVSRDVLFHETIFPFQPTKTLPQIHSLLNTHIPSSSNQSPTFPVTVIPTSYTDALPHTAAPHTASAEPPHTASAEPHTAETHTDAFPSIFTSPNPHSPTQPCSSPPTPILPQQSMVPPVPPLRQSTRVHKTPAYLQNYHCSTASSDPLPLSTVVQGTSSTKFPLSQVLSYSHLSPNYKSFVLNASTIREPSTYNEASKSPHWCEAMQAEIHALETNQTWSLTSLPHGKIPIGCKWVYKVKLRSDGTLERYKARLVAKGYNQQEGFDYFETFSPVAKFVTVRCLLAVAAVKGWVLYQLDVNNAFLHGTLDEEVYMSLPPGFHSKGESSYPSDTVCKLQKSIYGLKQASRQWFSKFSNTLLNHGFTQSKADYSLFTKQQGSCFIALLVYVDDILIASNNAEAVTELKTYLDSQFKLKDLGPVRYFLGLEIARSSKGISISQRKYALEIMEDAGMLGCKPAKCPMDQNLKLSKHEGPLIPDPSMYRRLIGRLMYLTMTRPDIVFSVHKLSQFMESPRDPHLKAAQHILQYIKGAPSQGLLYASTSDLHIKTFSDSDWAGCPDTRRSTTGYCVFLGSSLVSWRSKKKNIVSRSSAEAEYRAMAAAVCEIIWMKALLADLKISQSQTALLFSDSQAALHIAANPVFHERTKHIEIDCHIVRDKIQEGLIKNLHVPSKHQIADIMTKALGYPLFSSLLIKMGVHDLCPPS</sequence>
<feature type="domain" description="Retroviral polymerase SH3-like" evidence="6">
    <location>
        <begin position="513"/>
        <end position="571"/>
    </location>
</feature>
<dbReference type="InterPro" id="IPR025724">
    <property type="entry name" value="GAG-pre-integrase_dom"/>
</dbReference>
<dbReference type="EMBL" id="OIVN01001121">
    <property type="protein sequence ID" value="SPC90128.1"/>
    <property type="molecule type" value="Genomic_DNA"/>
</dbReference>
<feature type="region of interest" description="Disordered" evidence="1">
    <location>
        <begin position="606"/>
        <end position="668"/>
    </location>
</feature>
<dbReference type="InterPro" id="IPR043502">
    <property type="entry name" value="DNA/RNA_pol_sf"/>
</dbReference>
<dbReference type="InterPro" id="IPR029472">
    <property type="entry name" value="Copia-like_N"/>
</dbReference>
<accession>A0A2N9FSC8</accession>
<dbReference type="Pfam" id="PF03732">
    <property type="entry name" value="Retrotrans_gag"/>
    <property type="match status" value="1"/>
</dbReference>
<dbReference type="InterPro" id="IPR005162">
    <property type="entry name" value="Retrotrans_gag_dom"/>
</dbReference>
<organism evidence="7">
    <name type="scientific">Fagus sylvatica</name>
    <name type="common">Beechnut</name>
    <dbReference type="NCBI Taxonomy" id="28930"/>
    <lineage>
        <taxon>Eukaryota</taxon>
        <taxon>Viridiplantae</taxon>
        <taxon>Streptophyta</taxon>
        <taxon>Embryophyta</taxon>
        <taxon>Tracheophyta</taxon>
        <taxon>Spermatophyta</taxon>
        <taxon>Magnoliopsida</taxon>
        <taxon>eudicotyledons</taxon>
        <taxon>Gunneridae</taxon>
        <taxon>Pentapetalae</taxon>
        <taxon>rosids</taxon>
        <taxon>fabids</taxon>
        <taxon>Fagales</taxon>
        <taxon>Fagaceae</taxon>
        <taxon>Fagus</taxon>
    </lineage>
</organism>
<evidence type="ECO:0000259" key="6">
    <source>
        <dbReference type="Pfam" id="PF25597"/>
    </source>
</evidence>
<dbReference type="CDD" id="cd09272">
    <property type="entry name" value="RNase_HI_RT_Ty1"/>
    <property type="match status" value="1"/>
</dbReference>
<feature type="region of interest" description="Disordered" evidence="1">
    <location>
        <begin position="1"/>
        <end position="25"/>
    </location>
</feature>
<evidence type="ECO:0000259" key="4">
    <source>
        <dbReference type="Pfam" id="PF13976"/>
    </source>
</evidence>
<evidence type="ECO:0000259" key="3">
    <source>
        <dbReference type="Pfam" id="PF07727"/>
    </source>
</evidence>
<evidence type="ECO:0000256" key="1">
    <source>
        <dbReference type="SAM" id="MobiDB-lite"/>
    </source>
</evidence>
<reference evidence="7" key="1">
    <citation type="submission" date="2018-02" db="EMBL/GenBank/DDBJ databases">
        <authorList>
            <person name="Cohen D.B."/>
            <person name="Kent A.D."/>
        </authorList>
    </citation>
    <scope>NUCLEOTIDE SEQUENCE</scope>
</reference>
<evidence type="ECO:0000313" key="7">
    <source>
        <dbReference type="EMBL" id="SPC90128.1"/>
    </source>
</evidence>
<dbReference type="Pfam" id="PF07727">
    <property type="entry name" value="RVT_2"/>
    <property type="match status" value="1"/>
</dbReference>
<feature type="compositionally biased region" description="Pro residues" evidence="1">
    <location>
        <begin position="647"/>
        <end position="661"/>
    </location>
</feature>
<name>A0A2N9FSC8_FAGSY</name>
<evidence type="ECO:0008006" key="8">
    <source>
        <dbReference type="Google" id="ProtNLM"/>
    </source>
</evidence>
<dbReference type="InterPro" id="IPR057670">
    <property type="entry name" value="SH3_retrovirus"/>
</dbReference>
<dbReference type="Pfam" id="PF14244">
    <property type="entry name" value="Retrotran_gag_3"/>
    <property type="match status" value="1"/>
</dbReference>